<name>A0AAV5CZ27_ELECO</name>
<evidence type="ECO:0000256" key="2">
    <source>
        <dbReference type="SAM" id="SignalP"/>
    </source>
</evidence>
<protein>
    <submittedName>
        <fullName evidence="3">Uncharacterized protein</fullName>
    </submittedName>
</protein>
<reference evidence="3" key="1">
    <citation type="journal article" date="2018" name="DNA Res.">
        <title>Multiple hybrid de novo genome assembly of finger millet, an orphan allotetraploid crop.</title>
        <authorList>
            <person name="Hatakeyama M."/>
            <person name="Aluri S."/>
            <person name="Balachadran M.T."/>
            <person name="Sivarajan S.R."/>
            <person name="Patrignani A."/>
            <person name="Gruter S."/>
            <person name="Poveda L."/>
            <person name="Shimizu-Inatsugi R."/>
            <person name="Baeten J."/>
            <person name="Francoijs K.J."/>
            <person name="Nataraja K.N."/>
            <person name="Reddy Y.A.N."/>
            <person name="Phadnis S."/>
            <person name="Ravikumar R.L."/>
            <person name="Schlapbach R."/>
            <person name="Sreeman S.M."/>
            <person name="Shimizu K.K."/>
        </authorList>
    </citation>
    <scope>NUCLEOTIDE SEQUENCE</scope>
</reference>
<evidence type="ECO:0000256" key="1">
    <source>
        <dbReference type="SAM" id="MobiDB-lite"/>
    </source>
</evidence>
<organism evidence="3 4">
    <name type="scientific">Eleusine coracana subsp. coracana</name>
    <dbReference type="NCBI Taxonomy" id="191504"/>
    <lineage>
        <taxon>Eukaryota</taxon>
        <taxon>Viridiplantae</taxon>
        <taxon>Streptophyta</taxon>
        <taxon>Embryophyta</taxon>
        <taxon>Tracheophyta</taxon>
        <taxon>Spermatophyta</taxon>
        <taxon>Magnoliopsida</taxon>
        <taxon>Liliopsida</taxon>
        <taxon>Poales</taxon>
        <taxon>Poaceae</taxon>
        <taxon>PACMAD clade</taxon>
        <taxon>Chloridoideae</taxon>
        <taxon>Cynodonteae</taxon>
        <taxon>Eleusininae</taxon>
        <taxon>Eleusine</taxon>
    </lineage>
</organism>
<dbReference type="AlphaFoldDB" id="A0AAV5CZ27"/>
<keyword evidence="2" id="KW-0732">Signal</keyword>
<accession>A0AAV5CZ27</accession>
<evidence type="ECO:0000313" key="3">
    <source>
        <dbReference type="EMBL" id="GJN03914.1"/>
    </source>
</evidence>
<proteinExistence type="predicted"/>
<gene>
    <name evidence="3" type="primary">ga21410</name>
    <name evidence="3" type="ORF">PR202_ga21410</name>
</gene>
<comment type="caution">
    <text evidence="3">The sequence shown here is derived from an EMBL/GenBank/DDBJ whole genome shotgun (WGS) entry which is preliminary data.</text>
</comment>
<feature type="chain" id="PRO_5043573856" evidence="2">
    <location>
        <begin position="20"/>
        <end position="155"/>
    </location>
</feature>
<keyword evidence="4" id="KW-1185">Reference proteome</keyword>
<sequence length="155" mass="16610">MGSHFLLSLSACLLRQPDALLRAGGESRSSTASGRAPPPNLVDWAPSGVAPWGHRPWGHHRSRPEAGAVARKEEEAGAGWQGRRRRSARWRRLTSSSPSSAPEHACRSPAPCSACLPSRLTGGHRLEAREGGAGPRRGPEPVRLRLRPRASVSAL</sequence>
<evidence type="ECO:0000313" key="4">
    <source>
        <dbReference type="Proteomes" id="UP001054889"/>
    </source>
</evidence>
<feature type="compositionally biased region" description="Basic residues" evidence="1">
    <location>
        <begin position="82"/>
        <end position="92"/>
    </location>
</feature>
<feature type="signal peptide" evidence="2">
    <location>
        <begin position="1"/>
        <end position="19"/>
    </location>
</feature>
<feature type="region of interest" description="Disordered" evidence="1">
    <location>
        <begin position="24"/>
        <end position="155"/>
    </location>
</feature>
<reference evidence="3" key="2">
    <citation type="submission" date="2021-12" db="EMBL/GenBank/DDBJ databases">
        <title>Resequencing data analysis of finger millet.</title>
        <authorList>
            <person name="Hatakeyama M."/>
            <person name="Aluri S."/>
            <person name="Balachadran M.T."/>
            <person name="Sivarajan S.R."/>
            <person name="Poveda L."/>
            <person name="Shimizu-Inatsugi R."/>
            <person name="Schlapbach R."/>
            <person name="Sreeman S.M."/>
            <person name="Shimizu K.K."/>
        </authorList>
    </citation>
    <scope>NUCLEOTIDE SEQUENCE</scope>
</reference>
<dbReference type="EMBL" id="BQKI01000010">
    <property type="protein sequence ID" value="GJN03914.1"/>
    <property type="molecule type" value="Genomic_DNA"/>
</dbReference>
<dbReference type="Proteomes" id="UP001054889">
    <property type="component" value="Unassembled WGS sequence"/>
</dbReference>